<feature type="signal peptide" evidence="1">
    <location>
        <begin position="1"/>
        <end position="22"/>
    </location>
</feature>
<keyword evidence="3" id="KW-1185">Reference proteome</keyword>
<protein>
    <recommendedName>
        <fullName evidence="4">WD40 repeat domain-containing protein</fullName>
    </recommendedName>
</protein>
<name>A0A919BJ97_9GAMM</name>
<keyword evidence="1" id="KW-0732">Signal</keyword>
<evidence type="ECO:0000313" key="2">
    <source>
        <dbReference type="EMBL" id="GHF94773.1"/>
    </source>
</evidence>
<dbReference type="RefSeq" id="WP_189770802.1">
    <property type="nucleotide sequence ID" value="NZ_BNCK01000005.1"/>
</dbReference>
<dbReference type="EMBL" id="BNCK01000005">
    <property type="protein sequence ID" value="GHF94773.1"/>
    <property type="molecule type" value="Genomic_DNA"/>
</dbReference>
<evidence type="ECO:0000256" key="1">
    <source>
        <dbReference type="SAM" id="SignalP"/>
    </source>
</evidence>
<organism evidence="2 3">
    <name type="scientific">Thalassotalea marina</name>
    <dbReference type="NCBI Taxonomy" id="1673741"/>
    <lineage>
        <taxon>Bacteria</taxon>
        <taxon>Pseudomonadati</taxon>
        <taxon>Pseudomonadota</taxon>
        <taxon>Gammaproteobacteria</taxon>
        <taxon>Alteromonadales</taxon>
        <taxon>Colwelliaceae</taxon>
        <taxon>Thalassotalea</taxon>
    </lineage>
</organism>
<reference evidence="2" key="2">
    <citation type="submission" date="2020-09" db="EMBL/GenBank/DDBJ databases">
        <authorList>
            <person name="Sun Q."/>
            <person name="Kim S."/>
        </authorList>
    </citation>
    <scope>NUCLEOTIDE SEQUENCE</scope>
    <source>
        <strain evidence="2">KCTC 42731</strain>
    </source>
</reference>
<gene>
    <name evidence="2" type="ORF">GCM10017161_23810</name>
</gene>
<dbReference type="AlphaFoldDB" id="A0A919BJ97"/>
<sequence>MYKAFATLVLLSILLLSSPVLATLNFQLDIIPNPYQAHKGTRAILVDADGSHLVLYGVNKDNKNNKIPMVFHWNERDGHSHLGLLNNRNTLLPMDISDDGKVIVGHNGGDSFIWTKQDKMRTVPKLKSHYLTTAISISADGKTVVGYTGWQSDVSAFRWEIGAKPTEIGTGLNKVKWRNATHVSADASVIVGSAQKHVYRWNNNVISSITSPSGCYFIPEDVSHDGKTIGGRCSVDTPIIWHESNGFTTLPIPQGAASAIVKGMSGDGKKLFGTAKYKGENYTYSYRPILWYQEQIYFLDDIVKKHIPNQAIKQIRVNNISSNGKVLVGGYKDSIDHYYPFKLTLKE</sequence>
<proteinExistence type="predicted"/>
<accession>A0A919BJ97</accession>
<evidence type="ECO:0008006" key="4">
    <source>
        <dbReference type="Google" id="ProtNLM"/>
    </source>
</evidence>
<comment type="caution">
    <text evidence="2">The sequence shown here is derived from an EMBL/GenBank/DDBJ whole genome shotgun (WGS) entry which is preliminary data.</text>
</comment>
<dbReference type="Proteomes" id="UP000623842">
    <property type="component" value="Unassembled WGS sequence"/>
</dbReference>
<feature type="chain" id="PRO_5037782764" description="WD40 repeat domain-containing protein" evidence="1">
    <location>
        <begin position="23"/>
        <end position="347"/>
    </location>
</feature>
<dbReference type="SUPFAM" id="SSF82171">
    <property type="entry name" value="DPP6 N-terminal domain-like"/>
    <property type="match status" value="1"/>
</dbReference>
<reference evidence="2" key="1">
    <citation type="journal article" date="2014" name="Int. J. Syst. Evol. Microbiol.">
        <title>Complete genome sequence of Corynebacterium casei LMG S-19264T (=DSM 44701T), isolated from a smear-ripened cheese.</title>
        <authorList>
            <consortium name="US DOE Joint Genome Institute (JGI-PGF)"/>
            <person name="Walter F."/>
            <person name="Albersmeier A."/>
            <person name="Kalinowski J."/>
            <person name="Ruckert C."/>
        </authorList>
    </citation>
    <scope>NUCLEOTIDE SEQUENCE</scope>
    <source>
        <strain evidence="2">KCTC 42731</strain>
    </source>
</reference>
<evidence type="ECO:0000313" key="3">
    <source>
        <dbReference type="Proteomes" id="UP000623842"/>
    </source>
</evidence>